<dbReference type="InterPro" id="IPR015867">
    <property type="entry name" value="N-reg_PII/ATP_PRibTrfase_C"/>
</dbReference>
<name>A0A2W5FGX8_9BURK</name>
<comment type="similarity">
    <text evidence="1">Belongs to the UPF0166 family.</text>
</comment>
<evidence type="ECO:0000256" key="1">
    <source>
        <dbReference type="ARBA" id="ARBA00010554"/>
    </source>
</evidence>
<dbReference type="Gene3D" id="3.30.70.120">
    <property type="match status" value="1"/>
</dbReference>
<dbReference type="InterPro" id="IPR003793">
    <property type="entry name" value="UPF0166"/>
</dbReference>
<dbReference type="AlphaFoldDB" id="A0A2W5FGX8"/>
<sequence>MSQLTSVRLYFTLSARAKGTRFWHRLSAPALGHHLLHAARRAHIQQAVMHHITAGYLPGDRMAHSHPETSSGRLPQCIELIDTESRLRRFLHDHAEEIEKVHVVMYRCELPLRPAA</sequence>
<gene>
    <name evidence="2" type="ORF">DI603_18165</name>
</gene>
<accession>A0A2W5FGX8</accession>
<dbReference type="Pfam" id="PF02641">
    <property type="entry name" value="DUF190"/>
    <property type="match status" value="1"/>
</dbReference>
<protein>
    <submittedName>
        <fullName evidence="2">Uncharacterized protein</fullName>
    </submittedName>
</protein>
<evidence type="ECO:0000313" key="2">
    <source>
        <dbReference type="EMBL" id="PZP28889.1"/>
    </source>
</evidence>
<dbReference type="InterPro" id="IPR011322">
    <property type="entry name" value="N-reg_PII-like_a/b"/>
</dbReference>
<organism evidence="2 3">
    <name type="scientific">Roseateles depolymerans</name>
    <dbReference type="NCBI Taxonomy" id="76731"/>
    <lineage>
        <taxon>Bacteria</taxon>
        <taxon>Pseudomonadati</taxon>
        <taxon>Pseudomonadota</taxon>
        <taxon>Betaproteobacteria</taxon>
        <taxon>Burkholderiales</taxon>
        <taxon>Sphaerotilaceae</taxon>
        <taxon>Roseateles</taxon>
    </lineage>
</organism>
<dbReference type="Proteomes" id="UP000249633">
    <property type="component" value="Unassembled WGS sequence"/>
</dbReference>
<proteinExistence type="inferred from homology"/>
<reference evidence="2 3" key="1">
    <citation type="submission" date="2017-08" db="EMBL/GenBank/DDBJ databases">
        <title>Infants hospitalized years apart are colonized by the same room-sourced microbial strains.</title>
        <authorList>
            <person name="Brooks B."/>
            <person name="Olm M.R."/>
            <person name="Firek B.A."/>
            <person name="Baker R."/>
            <person name="Thomas B.C."/>
            <person name="Morowitz M.J."/>
            <person name="Banfield J.F."/>
        </authorList>
    </citation>
    <scope>NUCLEOTIDE SEQUENCE [LARGE SCALE GENOMIC DNA]</scope>
    <source>
        <strain evidence="2">S2_012_000_R2_81</strain>
    </source>
</reference>
<evidence type="ECO:0000313" key="3">
    <source>
        <dbReference type="Proteomes" id="UP000249633"/>
    </source>
</evidence>
<dbReference type="EMBL" id="QFOD01000020">
    <property type="protein sequence ID" value="PZP28889.1"/>
    <property type="molecule type" value="Genomic_DNA"/>
</dbReference>
<dbReference type="SUPFAM" id="SSF54913">
    <property type="entry name" value="GlnB-like"/>
    <property type="match status" value="1"/>
</dbReference>
<comment type="caution">
    <text evidence="2">The sequence shown here is derived from an EMBL/GenBank/DDBJ whole genome shotgun (WGS) entry which is preliminary data.</text>
</comment>